<dbReference type="EMBL" id="CAJOBJ010249105">
    <property type="protein sequence ID" value="CAF5090587.1"/>
    <property type="molecule type" value="Genomic_DNA"/>
</dbReference>
<feature type="non-terminal residue" evidence="1">
    <location>
        <position position="49"/>
    </location>
</feature>
<organism evidence="1 4">
    <name type="scientific">Rotaria magnacalcarata</name>
    <dbReference type="NCBI Taxonomy" id="392030"/>
    <lineage>
        <taxon>Eukaryota</taxon>
        <taxon>Metazoa</taxon>
        <taxon>Spiralia</taxon>
        <taxon>Gnathifera</taxon>
        <taxon>Rotifera</taxon>
        <taxon>Eurotatoria</taxon>
        <taxon>Bdelloidea</taxon>
        <taxon>Philodinida</taxon>
        <taxon>Philodinidae</taxon>
        <taxon>Rotaria</taxon>
    </lineage>
</organism>
<reference evidence="1" key="1">
    <citation type="submission" date="2021-02" db="EMBL/GenBank/DDBJ databases">
        <authorList>
            <person name="Nowell W R."/>
        </authorList>
    </citation>
    <scope>NUCLEOTIDE SEQUENCE</scope>
</reference>
<dbReference type="Proteomes" id="UP000681967">
    <property type="component" value="Unassembled WGS sequence"/>
</dbReference>
<accession>A0A8S3CUT9</accession>
<proteinExistence type="predicted"/>
<comment type="caution">
    <text evidence="1">The sequence shown here is derived from an EMBL/GenBank/DDBJ whole genome shotgun (WGS) entry which is preliminary data.</text>
</comment>
<dbReference type="EMBL" id="CAJOBI010266933">
    <property type="protein sequence ID" value="CAF5131261.1"/>
    <property type="molecule type" value="Genomic_DNA"/>
</dbReference>
<dbReference type="EMBL" id="CAJOBH010174469">
    <property type="protein sequence ID" value="CAF4920964.1"/>
    <property type="molecule type" value="Genomic_DNA"/>
</dbReference>
<protein>
    <submittedName>
        <fullName evidence="1">Uncharacterized protein</fullName>
    </submittedName>
</protein>
<evidence type="ECO:0000313" key="2">
    <source>
        <dbReference type="EMBL" id="CAF5090587.1"/>
    </source>
</evidence>
<dbReference type="Proteomes" id="UP000676336">
    <property type="component" value="Unassembled WGS sequence"/>
</dbReference>
<evidence type="ECO:0000313" key="3">
    <source>
        <dbReference type="EMBL" id="CAF5131261.1"/>
    </source>
</evidence>
<dbReference type="Proteomes" id="UP000681720">
    <property type="component" value="Unassembled WGS sequence"/>
</dbReference>
<sequence>MELQLSDEEVRQEVERAFNFYRLQELAILRAQIGSYENNATAEEEVVDA</sequence>
<gene>
    <name evidence="1" type="ORF">BYL167_LOCUS52959</name>
    <name evidence="2" type="ORF">GIL414_LOCUS62215</name>
    <name evidence="3" type="ORF">SMN809_LOCUS62979</name>
</gene>
<dbReference type="AlphaFoldDB" id="A0A8S3CUT9"/>
<evidence type="ECO:0000313" key="4">
    <source>
        <dbReference type="Proteomes" id="UP000681967"/>
    </source>
</evidence>
<name>A0A8S3CUT9_9BILA</name>
<evidence type="ECO:0000313" key="1">
    <source>
        <dbReference type="EMBL" id="CAF4920964.1"/>
    </source>
</evidence>